<dbReference type="SUPFAM" id="SSF48350">
    <property type="entry name" value="GTPase activation domain, GAP"/>
    <property type="match status" value="1"/>
</dbReference>
<dbReference type="PANTHER" id="PTHR23176:SF129">
    <property type="entry name" value="RHO GTPASE ACTIVATING PROTEIN AT 16F, ISOFORM E-RELATED"/>
    <property type="match status" value="1"/>
</dbReference>
<dbReference type="STRING" id="45351.A7T839"/>
<dbReference type="InterPro" id="IPR000198">
    <property type="entry name" value="RhoGAP_dom"/>
</dbReference>
<gene>
    <name evidence="3" type="ORF">NEMVEDRAFT_v1g149666</name>
</gene>
<dbReference type="CDD" id="cd00159">
    <property type="entry name" value="RhoGAP"/>
    <property type="match status" value="1"/>
</dbReference>
<evidence type="ECO:0000313" key="4">
    <source>
        <dbReference type="Proteomes" id="UP000001593"/>
    </source>
</evidence>
<sequence>MLTLDDYSVNEVTGTLKKYLRELPEPVIPSNLYQRFIDVSRKWILDHETKLISMKSVIQQLPKVNYDTLKRIIGHFTK</sequence>
<reference evidence="3 4" key="1">
    <citation type="journal article" date="2007" name="Science">
        <title>Sea anemone genome reveals ancestral eumetazoan gene repertoire and genomic organization.</title>
        <authorList>
            <person name="Putnam N.H."/>
            <person name="Srivastava M."/>
            <person name="Hellsten U."/>
            <person name="Dirks B."/>
            <person name="Chapman J."/>
            <person name="Salamov A."/>
            <person name="Terry A."/>
            <person name="Shapiro H."/>
            <person name="Lindquist E."/>
            <person name="Kapitonov V.V."/>
            <person name="Jurka J."/>
            <person name="Genikhovich G."/>
            <person name="Grigoriev I.V."/>
            <person name="Lucas S.M."/>
            <person name="Steele R.E."/>
            <person name="Finnerty J.R."/>
            <person name="Technau U."/>
            <person name="Martindale M.Q."/>
            <person name="Rokhsar D.S."/>
        </authorList>
    </citation>
    <scope>NUCLEOTIDE SEQUENCE [LARGE SCALE GENOMIC DNA]</scope>
    <source>
        <strain evidence="4">CH2 X CH6</strain>
    </source>
</reference>
<dbReference type="PhylomeDB" id="A7T839"/>
<dbReference type="InParanoid" id="A7T839"/>
<keyword evidence="4" id="KW-1185">Reference proteome</keyword>
<evidence type="ECO:0000259" key="2">
    <source>
        <dbReference type="PROSITE" id="PS50238"/>
    </source>
</evidence>
<dbReference type="InterPro" id="IPR050729">
    <property type="entry name" value="Rho-GAP"/>
</dbReference>
<dbReference type="Gene3D" id="1.10.555.10">
    <property type="entry name" value="Rho GTPase activation protein"/>
    <property type="match status" value="1"/>
</dbReference>
<proteinExistence type="predicted"/>
<dbReference type="Proteomes" id="UP000001593">
    <property type="component" value="Unassembled WGS sequence"/>
</dbReference>
<dbReference type="EMBL" id="DS472461">
    <property type="protein sequence ID" value="EDO27857.1"/>
    <property type="molecule type" value="Genomic_DNA"/>
</dbReference>
<dbReference type="HOGENOM" id="CLU_2624906_0_0_1"/>
<name>A7T839_NEMVE</name>
<dbReference type="GO" id="GO:0005096">
    <property type="term" value="F:GTPase activator activity"/>
    <property type="evidence" value="ECO:0007669"/>
    <property type="project" value="UniProtKB-KW"/>
</dbReference>
<dbReference type="PROSITE" id="PS50238">
    <property type="entry name" value="RHOGAP"/>
    <property type="match status" value="1"/>
</dbReference>
<dbReference type="InterPro" id="IPR008936">
    <property type="entry name" value="Rho_GTPase_activation_prot"/>
</dbReference>
<dbReference type="PANTHER" id="PTHR23176">
    <property type="entry name" value="RHO/RAC/CDC GTPASE-ACTIVATING PROTEIN"/>
    <property type="match status" value="1"/>
</dbReference>
<feature type="domain" description="Rho-GAP" evidence="2">
    <location>
        <begin position="1"/>
        <end position="78"/>
    </location>
</feature>
<protein>
    <recommendedName>
        <fullName evidence="2">Rho-GAP domain-containing protein</fullName>
    </recommendedName>
</protein>
<dbReference type="GO" id="GO:0007165">
    <property type="term" value="P:signal transduction"/>
    <property type="evidence" value="ECO:0007669"/>
    <property type="project" value="InterPro"/>
</dbReference>
<organism evidence="3 4">
    <name type="scientific">Nematostella vectensis</name>
    <name type="common">Starlet sea anemone</name>
    <dbReference type="NCBI Taxonomy" id="45351"/>
    <lineage>
        <taxon>Eukaryota</taxon>
        <taxon>Metazoa</taxon>
        <taxon>Cnidaria</taxon>
        <taxon>Anthozoa</taxon>
        <taxon>Hexacorallia</taxon>
        <taxon>Actiniaria</taxon>
        <taxon>Edwardsiidae</taxon>
        <taxon>Nematostella</taxon>
    </lineage>
</organism>
<dbReference type="AlphaFoldDB" id="A7T839"/>
<dbReference type="Pfam" id="PF00620">
    <property type="entry name" value="RhoGAP"/>
    <property type="match status" value="1"/>
</dbReference>
<evidence type="ECO:0000313" key="3">
    <source>
        <dbReference type="EMBL" id="EDO27857.1"/>
    </source>
</evidence>
<keyword evidence="1" id="KW-0343">GTPase activation</keyword>
<evidence type="ECO:0000256" key="1">
    <source>
        <dbReference type="ARBA" id="ARBA00022468"/>
    </source>
</evidence>
<accession>A7T839</accession>